<dbReference type="Gene3D" id="1.20.1250.20">
    <property type="entry name" value="MFS general substrate transporter like domains"/>
    <property type="match status" value="1"/>
</dbReference>
<dbReference type="InterPro" id="IPR011701">
    <property type="entry name" value="MFS"/>
</dbReference>
<evidence type="ECO:0000256" key="5">
    <source>
        <dbReference type="ARBA" id="ARBA00023136"/>
    </source>
</evidence>
<dbReference type="GeneID" id="11495036"/>
<dbReference type="AlphaFoldDB" id="G0WAC5"/>
<sequence>MLKNIDYRKKFFPHLRILPEDINAESGANYDDDDDDDDDVSSLDVMRESEEITQRKKSSSSNSGADLESFHDENHETFASTNGATTKLQPNIPYELRDENGRKWWKYFDEFEYRINKEYRKSRKWYEFLYPNHTTHSKAERKLLYKLDIVVGFYFLVLCWSKSVDTNNYTNAYVSNMKEDLHMKGNDYIHTSTISNVGAIVFQLPFMYLLPKYPAHIILPMMDLGWTWFTFACYRAKSLSELQAYRFILNAFGAAYYPVSQYILGCWYAPDELTSRVFLFFCGQLLGGVTSGLLQARIFKSLNGVNGLAGWRWMFLIDAIAISLPTAILGFFVIPGIPSKCYSLFLTDEEIRIARVRNKRNQIKDGIDSSKLISLFKWDLWKKVFFTPTFWVLLIFDTCSWNNMTAFSGSYTLWLKSNTKYSIEQVNNLSVLPACLGFAYVFVCAAGADLFHCKWIFMVFAAIMNCISCGLLIKWDIPSNAKWFAFLTTYFSVAPSPCLWSFINDFLRFDPQVKAITWIAIYSFSQSTNAWIPNLAWPTVESPRFKTGYTVCLIFGAIYGAWTFVVLYFYKKNERKHALGNGIILYDSSKQENPPSFVTKEMEQRSDGYYYLKKQA</sequence>
<evidence type="ECO:0000256" key="3">
    <source>
        <dbReference type="ARBA" id="ARBA00022692"/>
    </source>
</evidence>
<evidence type="ECO:0000256" key="6">
    <source>
        <dbReference type="ARBA" id="ARBA00037968"/>
    </source>
</evidence>
<comment type="similarity">
    <text evidence="6">Belongs to the major facilitator superfamily. Allantoate permease family.</text>
</comment>
<accession>G0WAC5</accession>
<dbReference type="KEGG" id="ndi:NDAI_0D04220"/>
<evidence type="ECO:0000256" key="2">
    <source>
        <dbReference type="ARBA" id="ARBA00022448"/>
    </source>
</evidence>
<dbReference type="RefSeq" id="XP_003669979.1">
    <property type="nucleotide sequence ID" value="XM_003669931.1"/>
</dbReference>
<dbReference type="GO" id="GO:0015225">
    <property type="term" value="F:biotin transmembrane transporter activity"/>
    <property type="evidence" value="ECO:0007669"/>
    <property type="project" value="EnsemblFungi"/>
</dbReference>
<feature type="transmembrane region" description="Helical" evidence="8">
    <location>
        <begin position="548"/>
        <end position="570"/>
    </location>
</feature>
<dbReference type="InterPro" id="IPR036259">
    <property type="entry name" value="MFS_trans_sf"/>
</dbReference>
<gene>
    <name evidence="9" type="primary">NDAI0D04220</name>
    <name evidence="9" type="ordered locus">NDAI_0D04220</name>
</gene>
<feature type="region of interest" description="Disordered" evidence="7">
    <location>
        <begin position="25"/>
        <end position="68"/>
    </location>
</feature>
<dbReference type="HOGENOM" id="CLU_001265_4_2_1"/>
<dbReference type="Proteomes" id="UP000000689">
    <property type="component" value="Chromosome 4"/>
</dbReference>
<evidence type="ECO:0000256" key="7">
    <source>
        <dbReference type="SAM" id="MobiDB-lite"/>
    </source>
</evidence>
<dbReference type="eggNOG" id="KOG2533">
    <property type="taxonomic scope" value="Eukaryota"/>
</dbReference>
<dbReference type="EMBL" id="HE580270">
    <property type="protein sequence ID" value="CCD24736.1"/>
    <property type="molecule type" value="Genomic_DNA"/>
</dbReference>
<feature type="transmembrane region" description="Helical" evidence="8">
    <location>
        <begin position="143"/>
        <end position="163"/>
    </location>
</feature>
<name>G0WAC5_NAUDC</name>
<feature type="transmembrane region" description="Helical" evidence="8">
    <location>
        <begin position="485"/>
        <end position="503"/>
    </location>
</feature>
<feature type="transmembrane region" description="Helical" evidence="8">
    <location>
        <begin position="426"/>
        <end position="448"/>
    </location>
</feature>
<dbReference type="GO" id="GO:0005886">
    <property type="term" value="C:plasma membrane"/>
    <property type="evidence" value="ECO:0007669"/>
    <property type="project" value="EnsemblFungi"/>
</dbReference>
<evidence type="ECO:0000256" key="8">
    <source>
        <dbReference type="SAM" id="Phobius"/>
    </source>
</evidence>
<comment type="subcellular location">
    <subcellularLocation>
        <location evidence="1">Membrane</location>
        <topology evidence="1">Multi-pass membrane protein</topology>
    </subcellularLocation>
</comment>
<keyword evidence="2" id="KW-0813">Transport</keyword>
<dbReference type="PANTHER" id="PTHR43791">
    <property type="entry name" value="PERMEASE-RELATED"/>
    <property type="match status" value="1"/>
</dbReference>
<feature type="transmembrane region" description="Helical" evidence="8">
    <location>
        <begin position="213"/>
        <end position="235"/>
    </location>
</feature>
<feature type="transmembrane region" description="Helical" evidence="8">
    <location>
        <begin position="454"/>
        <end position="473"/>
    </location>
</feature>
<keyword evidence="4 8" id="KW-1133">Transmembrane helix</keyword>
<dbReference type="PANTHER" id="PTHR43791:SF31">
    <property type="entry name" value="VITAMIN H TRANSPORTER"/>
    <property type="match status" value="1"/>
</dbReference>
<evidence type="ECO:0008006" key="11">
    <source>
        <dbReference type="Google" id="ProtNLM"/>
    </source>
</evidence>
<feature type="compositionally biased region" description="Basic and acidic residues" evidence="7">
    <location>
        <begin position="45"/>
        <end position="54"/>
    </location>
</feature>
<dbReference type="OMA" id="CAILIKW"/>
<dbReference type="FunFam" id="1.20.1250.20:FF:000065">
    <property type="entry name" value="Putative MFS pantothenate transporter"/>
    <property type="match status" value="1"/>
</dbReference>
<keyword evidence="3 8" id="KW-0812">Transmembrane</keyword>
<feature type="compositionally biased region" description="Acidic residues" evidence="7">
    <location>
        <begin position="30"/>
        <end position="41"/>
    </location>
</feature>
<dbReference type="Pfam" id="PF07690">
    <property type="entry name" value="MFS_1"/>
    <property type="match status" value="1"/>
</dbReference>
<feature type="transmembrane region" description="Helical" evidence="8">
    <location>
        <begin position="315"/>
        <end position="337"/>
    </location>
</feature>
<dbReference type="SUPFAM" id="SSF103473">
    <property type="entry name" value="MFS general substrate transporter"/>
    <property type="match status" value="1"/>
</dbReference>
<evidence type="ECO:0000313" key="9">
    <source>
        <dbReference type="EMBL" id="CCD24736.1"/>
    </source>
</evidence>
<feature type="transmembrane region" description="Helical" evidence="8">
    <location>
        <begin position="276"/>
        <end position="294"/>
    </location>
</feature>
<dbReference type="CDD" id="cd17327">
    <property type="entry name" value="MFS_FEN2_like"/>
    <property type="match status" value="1"/>
</dbReference>
<evidence type="ECO:0000256" key="4">
    <source>
        <dbReference type="ARBA" id="ARBA00022989"/>
    </source>
</evidence>
<evidence type="ECO:0000313" key="10">
    <source>
        <dbReference type="Proteomes" id="UP000000689"/>
    </source>
</evidence>
<reference evidence="9 10" key="1">
    <citation type="journal article" date="2011" name="Proc. Natl. Acad. Sci. U.S.A.">
        <title>Evolutionary erosion of yeast sex chromosomes by mating-type switching accidents.</title>
        <authorList>
            <person name="Gordon J.L."/>
            <person name="Armisen D."/>
            <person name="Proux-Wera E."/>
            <person name="Oheigeartaigh S.S."/>
            <person name="Byrne K.P."/>
            <person name="Wolfe K.H."/>
        </authorList>
    </citation>
    <scope>NUCLEOTIDE SEQUENCE [LARGE SCALE GENOMIC DNA]</scope>
    <source>
        <strain evidence="10">ATCC 10597 / BCRC 20456 / CBS 421 / NBRC 0211 / NRRL Y-12639</strain>
    </source>
</reference>
<dbReference type="OrthoDB" id="3639251at2759"/>
<evidence type="ECO:0000256" key="1">
    <source>
        <dbReference type="ARBA" id="ARBA00004141"/>
    </source>
</evidence>
<proteinExistence type="inferred from homology"/>
<protein>
    <recommendedName>
        <fullName evidence="11">Major facilitator superfamily (MFS) profile domain-containing protein</fullName>
    </recommendedName>
</protein>
<keyword evidence="10" id="KW-1185">Reference proteome</keyword>
<organism evidence="9 10">
    <name type="scientific">Naumovozyma dairenensis (strain ATCC 10597 / BCRC 20456 / CBS 421 / NBRC 0211 / NRRL Y-12639)</name>
    <name type="common">Saccharomyces dairenensis</name>
    <dbReference type="NCBI Taxonomy" id="1071378"/>
    <lineage>
        <taxon>Eukaryota</taxon>
        <taxon>Fungi</taxon>
        <taxon>Dikarya</taxon>
        <taxon>Ascomycota</taxon>
        <taxon>Saccharomycotina</taxon>
        <taxon>Saccharomycetes</taxon>
        <taxon>Saccharomycetales</taxon>
        <taxon>Saccharomycetaceae</taxon>
        <taxon>Naumovozyma</taxon>
    </lineage>
</organism>
<keyword evidence="5 8" id="KW-0472">Membrane</keyword>
<feature type="transmembrane region" description="Helical" evidence="8">
    <location>
        <begin position="247"/>
        <end position="270"/>
    </location>
</feature>